<evidence type="ECO:0000256" key="1">
    <source>
        <dbReference type="ARBA" id="ARBA00022801"/>
    </source>
</evidence>
<protein>
    <recommendedName>
        <fullName evidence="5">PNPLA domain-containing protein</fullName>
    </recommendedName>
</protein>
<evidence type="ECO:0000259" key="5">
    <source>
        <dbReference type="PROSITE" id="PS51635"/>
    </source>
</evidence>
<dbReference type="PROSITE" id="PS51635">
    <property type="entry name" value="PNPLA"/>
    <property type="match status" value="1"/>
</dbReference>
<feature type="short sequence motif" description="GXGXXG" evidence="4">
    <location>
        <begin position="8"/>
        <end position="13"/>
    </location>
</feature>
<name>A0A6I8MBK6_9FUSO</name>
<evidence type="ECO:0000256" key="3">
    <source>
        <dbReference type="ARBA" id="ARBA00023098"/>
    </source>
</evidence>
<feature type="active site" description="Nucleophile" evidence="4">
    <location>
        <position position="41"/>
    </location>
</feature>
<dbReference type="PANTHER" id="PTHR24185">
    <property type="entry name" value="CALCIUM-INDEPENDENT PHOSPHOLIPASE A2-GAMMA"/>
    <property type="match status" value="1"/>
</dbReference>
<dbReference type="Gene3D" id="3.40.1090.10">
    <property type="entry name" value="Cytosolic phospholipase A2 catalytic domain"/>
    <property type="match status" value="1"/>
</dbReference>
<gene>
    <name evidence="6" type="ORF">OMES3154_00867</name>
</gene>
<dbReference type="GO" id="GO:0047499">
    <property type="term" value="F:calcium-independent phospholipase A2 activity"/>
    <property type="evidence" value="ECO:0007669"/>
    <property type="project" value="TreeGrafter"/>
</dbReference>
<organism evidence="6 7">
    <name type="scientific">Oceanivirga miroungae</name>
    <dbReference type="NCBI Taxonomy" id="1130046"/>
    <lineage>
        <taxon>Bacteria</taxon>
        <taxon>Fusobacteriati</taxon>
        <taxon>Fusobacteriota</taxon>
        <taxon>Fusobacteriia</taxon>
        <taxon>Fusobacteriales</taxon>
        <taxon>Leptotrichiaceae</taxon>
        <taxon>Oceanivirga</taxon>
    </lineage>
</organism>
<evidence type="ECO:0000256" key="4">
    <source>
        <dbReference type="PROSITE-ProRule" id="PRU01161"/>
    </source>
</evidence>
<feature type="active site" description="Proton acceptor" evidence="4">
    <location>
        <position position="168"/>
    </location>
</feature>
<evidence type="ECO:0000256" key="2">
    <source>
        <dbReference type="ARBA" id="ARBA00022963"/>
    </source>
</evidence>
<proteinExistence type="predicted"/>
<dbReference type="Pfam" id="PF01734">
    <property type="entry name" value="Patatin"/>
    <property type="match status" value="1"/>
</dbReference>
<dbReference type="AlphaFoldDB" id="A0A6I8MBK6"/>
<dbReference type="GO" id="GO:0016020">
    <property type="term" value="C:membrane"/>
    <property type="evidence" value="ECO:0007669"/>
    <property type="project" value="TreeGrafter"/>
</dbReference>
<dbReference type="InterPro" id="IPR002641">
    <property type="entry name" value="PNPLA_dom"/>
</dbReference>
<dbReference type="SUPFAM" id="SSF52151">
    <property type="entry name" value="FabD/lysophospholipase-like"/>
    <property type="match status" value="1"/>
</dbReference>
<dbReference type="Proteomes" id="UP000419017">
    <property type="component" value="Unassembled WGS sequence"/>
</dbReference>
<dbReference type="InterPro" id="IPR016035">
    <property type="entry name" value="Acyl_Trfase/lysoPLipase"/>
</dbReference>
<evidence type="ECO:0000313" key="7">
    <source>
        <dbReference type="Proteomes" id="UP000419017"/>
    </source>
</evidence>
<reference evidence="6 7" key="1">
    <citation type="submission" date="2019-10" db="EMBL/GenBank/DDBJ databases">
        <authorList>
            <person name="Blom J."/>
        </authorList>
    </citation>
    <scope>NUCLEOTIDE SEQUENCE [LARGE SCALE GENOMIC DNA]</scope>
    <source>
        <strain evidence="6 7">ES3154-GLU</strain>
    </source>
</reference>
<keyword evidence="3 4" id="KW-0443">Lipid metabolism</keyword>
<dbReference type="PANTHER" id="PTHR24185:SF1">
    <property type="entry name" value="CALCIUM-INDEPENDENT PHOSPHOLIPASE A2-GAMMA"/>
    <property type="match status" value="1"/>
</dbReference>
<dbReference type="RefSeq" id="WP_197271499.1">
    <property type="nucleotide sequence ID" value="NZ_CABWIB010000001.1"/>
</dbReference>
<accession>A0A6I8MBK6</accession>
<keyword evidence="7" id="KW-1185">Reference proteome</keyword>
<dbReference type="GO" id="GO:0016042">
    <property type="term" value="P:lipid catabolic process"/>
    <property type="evidence" value="ECO:0007669"/>
    <property type="project" value="UniProtKB-UniRule"/>
</dbReference>
<feature type="short sequence motif" description="DGA/G" evidence="4">
    <location>
        <begin position="168"/>
        <end position="170"/>
    </location>
</feature>
<feature type="short sequence motif" description="GXSXG" evidence="4">
    <location>
        <begin position="39"/>
        <end position="43"/>
    </location>
</feature>
<dbReference type="CDD" id="cd07199">
    <property type="entry name" value="Pat17_PNPLA8_PNPLA9_like"/>
    <property type="match status" value="1"/>
</dbReference>
<sequence>MRVLSLDGGGIRGLYQIEVLKVLEKEVGNLNDYFDLIIGTSVGAMLGAYIRMGLKMDDVENNYLKNLNETFKIQKDEKGIEIQETIRLFKFNDATLKKYRENIKKEFLDKKITKTLLTVSINISDRKLKIFKLDGNSEIKDYVDGIMSTTALPGLFKPHEIDGKFYSDGGVLYNDPSLLALSEALKIEKDISKIKIISIGTLDEVVNSEDIYKETKEKISDYVSKESKFLKYLTTKSNSIEFINFVSVGSPASYSYNYATSFFNATNNGHLDILNTIYSLTNSNDNYLRINHIVENKTNALKYLFEFSEIVKKDENLVGKIKKWI</sequence>
<keyword evidence="2 4" id="KW-0442">Lipid degradation</keyword>
<dbReference type="GO" id="GO:0019369">
    <property type="term" value="P:arachidonate metabolic process"/>
    <property type="evidence" value="ECO:0007669"/>
    <property type="project" value="TreeGrafter"/>
</dbReference>
<keyword evidence="1 4" id="KW-0378">Hydrolase</keyword>
<dbReference type="EMBL" id="CABWIB010000001">
    <property type="protein sequence ID" value="VWL85581.1"/>
    <property type="molecule type" value="Genomic_DNA"/>
</dbReference>
<evidence type="ECO:0000313" key="6">
    <source>
        <dbReference type="EMBL" id="VWL85581.1"/>
    </source>
</evidence>
<feature type="domain" description="PNPLA" evidence="5">
    <location>
        <begin position="4"/>
        <end position="181"/>
    </location>
</feature>